<dbReference type="Pfam" id="PF14322">
    <property type="entry name" value="SusD-like_3"/>
    <property type="match status" value="1"/>
</dbReference>
<reference evidence="9 10" key="1">
    <citation type="journal article" date="2019" name="Nat. Med.">
        <title>A library of human gut bacterial isolates paired with longitudinal multiomics data enables mechanistic microbiome research.</title>
        <authorList>
            <person name="Poyet M."/>
            <person name="Groussin M."/>
            <person name="Gibbons S.M."/>
            <person name="Avila-Pacheco J."/>
            <person name="Jiang X."/>
            <person name="Kearney S.M."/>
            <person name="Perrotta A.R."/>
            <person name="Berdy B."/>
            <person name="Zhao S."/>
            <person name="Lieberman T.D."/>
            <person name="Swanson P.K."/>
            <person name="Smith M."/>
            <person name="Roesemann S."/>
            <person name="Alexander J.E."/>
            <person name="Rich S.A."/>
            <person name="Livny J."/>
            <person name="Vlamakis H."/>
            <person name="Clish C."/>
            <person name="Bullock K."/>
            <person name="Deik A."/>
            <person name="Scott J."/>
            <person name="Pierce K.A."/>
            <person name="Xavier R.J."/>
            <person name="Alm E.J."/>
        </authorList>
    </citation>
    <scope>NUCLEOTIDE SEQUENCE [LARGE SCALE GENOMIC DNA]</scope>
    <source>
        <strain evidence="9 10">BIOML-A6</strain>
    </source>
</reference>
<accession>A0A7J5LGI5</accession>
<dbReference type="GO" id="GO:0009279">
    <property type="term" value="C:cell outer membrane"/>
    <property type="evidence" value="ECO:0007669"/>
    <property type="project" value="UniProtKB-SubCell"/>
</dbReference>
<proteinExistence type="inferred from homology"/>
<dbReference type="AlphaFoldDB" id="A0A7J5LGI5"/>
<comment type="similarity">
    <text evidence="2">Belongs to the SusD family.</text>
</comment>
<evidence type="ECO:0000256" key="3">
    <source>
        <dbReference type="ARBA" id="ARBA00022729"/>
    </source>
</evidence>
<evidence type="ECO:0000313" key="10">
    <source>
        <dbReference type="Proteomes" id="UP000467334"/>
    </source>
</evidence>
<dbReference type="Gene3D" id="1.25.40.390">
    <property type="match status" value="1"/>
</dbReference>
<dbReference type="Gene3D" id="1.10.3780.10">
    <property type="entry name" value="SusD-like"/>
    <property type="match status" value="1"/>
</dbReference>
<dbReference type="Gene3D" id="1.25.40.10">
    <property type="entry name" value="Tetratricopeptide repeat domain"/>
    <property type="match status" value="1"/>
</dbReference>
<dbReference type="Proteomes" id="UP000467334">
    <property type="component" value="Unassembled WGS sequence"/>
</dbReference>
<dbReference type="SUPFAM" id="SSF48452">
    <property type="entry name" value="TPR-like"/>
    <property type="match status" value="1"/>
</dbReference>
<keyword evidence="5" id="KW-0998">Cell outer membrane</keyword>
<feature type="domain" description="RagB/SusD" evidence="7">
    <location>
        <begin position="314"/>
        <end position="505"/>
    </location>
</feature>
<evidence type="ECO:0000256" key="1">
    <source>
        <dbReference type="ARBA" id="ARBA00004442"/>
    </source>
</evidence>
<evidence type="ECO:0000256" key="4">
    <source>
        <dbReference type="ARBA" id="ARBA00023136"/>
    </source>
</evidence>
<evidence type="ECO:0000256" key="5">
    <source>
        <dbReference type="ARBA" id="ARBA00023237"/>
    </source>
</evidence>
<feature type="signal peptide" evidence="6">
    <location>
        <begin position="1"/>
        <end position="24"/>
    </location>
</feature>
<gene>
    <name evidence="9" type="ORF">F9958_02115</name>
</gene>
<feature type="chain" id="PRO_5029888365" evidence="6">
    <location>
        <begin position="25"/>
        <end position="505"/>
    </location>
</feature>
<comment type="subcellular location">
    <subcellularLocation>
        <location evidence="1">Cell outer membrane</location>
    </subcellularLocation>
</comment>
<dbReference type="InterPro" id="IPR012944">
    <property type="entry name" value="SusD_RagB_dom"/>
</dbReference>
<evidence type="ECO:0000259" key="7">
    <source>
        <dbReference type="Pfam" id="PF07980"/>
    </source>
</evidence>
<feature type="domain" description="SusD-like N-terminal" evidence="8">
    <location>
        <begin position="96"/>
        <end position="220"/>
    </location>
</feature>
<evidence type="ECO:0000259" key="8">
    <source>
        <dbReference type="Pfam" id="PF14322"/>
    </source>
</evidence>
<dbReference type="CDD" id="cd08977">
    <property type="entry name" value="SusD"/>
    <property type="match status" value="1"/>
</dbReference>
<dbReference type="PROSITE" id="PS51257">
    <property type="entry name" value="PROKAR_LIPOPROTEIN"/>
    <property type="match status" value="1"/>
</dbReference>
<dbReference type="EMBL" id="WCLE01000003">
    <property type="protein sequence ID" value="KAB5316205.1"/>
    <property type="molecule type" value="Genomic_DNA"/>
</dbReference>
<organism evidence="9 10">
    <name type="scientific">Bacteroides stercoris</name>
    <dbReference type="NCBI Taxonomy" id="46506"/>
    <lineage>
        <taxon>Bacteria</taxon>
        <taxon>Pseudomonadati</taxon>
        <taxon>Bacteroidota</taxon>
        <taxon>Bacteroidia</taxon>
        <taxon>Bacteroidales</taxon>
        <taxon>Bacteroidaceae</taxon>
        <taxon>Bacteroides</taxon>
    </lineage>
</organism>
<dbReference type="InterPro" id="IPR011990">
    <property type="entry name" value="TPR-like_helical_dom_sf"/>
</dbReference>
<name>A0A7J5LGI5_BACSE</name>
<evidence type="ECO:0000256" key="6">
    <source>
        <dbReference type="SAM" id="SignalP"/>
    </source>
</evidence>
<keyword evidence="3 6" id="KW-0732">Signal</keyword>
<dbReference type="Pfam" id="PF07980">
    <property type="entry name" value="SusD_RagB"/>
    <property type="match status" value="1"/>
</dbReference>
<dbReference type="InterPro" id="IPR033985">
    <property type="entry name" value="SusD-like_N"/>
</dbReference>
<comment type="caution">
    <text evidence="9">The sequence shown here is derived from an EMBL/GenBank/DDBJ whole genome shotgun (WGS) entry which is preliminary data.</text>
</comment>
<evidence type="ECO:0000313" key="9">
    <source>
        <dbReference type="EMBL" id="KAB5316205.1"/>
    </source>
</evidence>
<keyword evidence="4" id="KW-0472">Membrane</keyword>
<evidence type="ECO:0000256" key="2">
    <source>
        <dbReference type="ARBA" id="ARBA00006275"/>
    </source>
</evidence>
<sequence>MIVMKNINKLAFATLFATSVFSMSCTDLDERLYSVIPQDKFGTTTEEINALIGPAYGTLVNWVNDQFWYAQVSSDEYMIPARGLDWLSGGIYLRYQRHEWRAEECPNLWHFTDVTTINKTLNLLETTTVVVQDKERIMAELRGLRALWYFVMLDGIGSVPIVTKYEEGLPTNKDVTRKDVYDFVEEELLAIKDQLTEEVSTTTYGKFTKWACYTLMAKLYINAEVYTGTPQWEKALDCCNKVIEGGKYILEPDINTNFKVKNEGSKENILIVPYDYNYFRGYFIPYQMSWHYSSNKTFDFDCDCWNGPCAVPGFVHKYDDDDVRKKWFMYGQQYGPSGEKLKDRNGNDLNITIDIVDFENATEVEGARLYKWEPEKGGHNHLNNDFAIFRYSDILLMKAECMLRISDANEPEARAIVNEVRSRNFNPWTEDKEIKKLTLENLLDERGFEFVFEGWRRNDQIRFGTFGDTWDFKPNKDDPDKHTWVFPIPLAEIQKNPSLVQNKGY</sequence>
<protein>
    <submittedName>
        <fullName evidence="9">RagB/SusD family nutrient uptake outer membrane protein</fullName>
    </submittedName>
</protein>